<dbReference type="EMBL" id="GDHC01001094">
    <property type="protein sequence ID" value="JAQ17535.1"/>
    <property type="molecule type" value="Transcribed_RNA"/>
</dbReference>
<name>A0A0A9WSD4_LYGHE</name>
<sequence length="136" mass="14198">MMRHPPSTCAKRVGQLLAYAAAKTREPKVFMQLLKTMKKPVDGYILGAYYYLTNGTNSSFTAHAIVPAAPGPASAIAAVSSNKPSQPVNEKVVNSNSATACASGDKNGSSNSSSGGNATKAGKKQHGKEKKEDNLE</sequence>
<evidence type="ECO:0000313" key="2">
    <source>
        <dbReference type="EMBL" id="JAG10689.1"/>
    </source>
</evidence>
<feature type="region of interest" description="Disordered" evidence="1">
    <location>
        <begin position="78"/>
        <end position="136"/>
    </location>
</feature>
<reference evidence="3" key="3">
    <citation type="journal article" date="2016" name="Gigascience">
        <title>De novo construction of an expanded transcriptome assembly for the western tarnished plant bug, Lygus hesperus.</title>
        <authorList>
            <person name="Tassone E.E."/>
            <person name="Geib S.M."/>
            <person name="Hall B."/>
            <person name="Fabrick J.A."/>
            <person name="Brent C.S."/>
            <person name="Hull J.J."/>
        </authorList>
    </citation>
    <scope>NUCLEOTIDE SEQUENCE</scope>
</reference>
<feature type="compositionally biased region" description="Low complexity" evidence="1">
    <location>
        <begin position="102"/>
        <end position="120"/>
    </location>
</feature>
<reference evidence="2" key="1">
    <citation type="journal article" date="2014" name="PLoS ONE">
        <title>Transcriptome-Based Identification of ABC Transporters in the Western Tarnished Plant Bug Lygus hesperus.</title>
        <authorList>
            <person name="Hull J.J."/>
            <person name="Chaney K."/>
            <person name="Geib S.M."/>
            <person name="Fabrick J.A."/>
            <person name="Brent C.S."/>
            <person name="Walsh D."/>
            <person name="Lavine L.C."/>
        </authorList>
    </citation>
    <scope>NUCLEOTIDE SEQUENCE</scope>
</reference>
<organism evidence="2">
    <name type="scientific">Lygus hesperus</name>
    <name type="common">Western plant bug</name>
    <dbReference type="NCBI Taxonomy" id="30085"/>
    <lineage>
        <taxon>Eukaryota</taxon>
        <taxon>Metazoa</taxon>
        <taxon>Ecdysozoa</taxon>
        <taxon>Arthropoda</taxon>
        <taxon>Hexapoda</taxon>
        <taxon>Insecta</taxon>
        <taxon>Pterygota</taxon>
        <taxon>Neoptera</taxon>
        <taxon>Paraneoptera</taxon>
        <taxon>Hemiptera</taxon>
        <taxon>Heteroptera</taxon>
        <taxon>Panheteroptera</taxon>
        <taxon>Cimicomorpha</taxon>
        <taxon>Miridae</taxon>
        <taxon>Mirini</taxon>
        <taxon>Lygus</taxon>
    </lineage>
</organism>
<proteinExistence type="predicted"/>
<feature type="compositionally biased region" description="Polar residues" evidence="1">
    <location>
        <begin position="82"/>
        <end position="100"/>
    </location>
</feature>
<protein>
    <submittedName>
        <fullName evidence="2">Transcription activator MSS11</fullName>
    </submittedName>
</protein>
<accession>A0A0A9WSD4</accession>
<evidence type="ECO:0000313" key="3">
    <source>
        <dbReference type="EMBL" id="JAQ17535.1"/>
    </source>
</evidence>
<dbReference type="AlphaFoldDB" id="A0A0A9WSD4"/>
<gene>
    <name evidence="2" type="primary">MSS11</name>
    <name evidence="2" type="ORF">CM83_28306</name>
    <name evidence="3" type="ORF">g.24466</name>
</gene>
<reference evidence="2" key="2">
    <citation type="submission" date="2014-07" db="EMBL/GenBank/DDBJ databases">
        <authorList>
            <person name="Hull J."/>
        </authorList>
    </citation>
    <scope>NUCLEOTIDE SEQUENCE</scope>
</reference>
<dbReference type="EMBL" id="GBHO01032915">
    <property type="protein sequence ID" value="JAG10689.1"/>
    <property type="molecule type" value="Transcribed_RNA"/>
</dbReference>
<evidence type="ECO:0000256" key="1">
    <source>
        <dbReference type="SAM" id="MobiDB-lite"/>
    </source>
</evidence>